<name>A0A7Y7WMZ8_9PSED</name>
<evidence type="ECO:0000256" key="4">
    <source>
        <dbReference type="ARBA" id="ARBA00022801"/>
    </source>
</evidence>
<evidence type="ECO:0000256" key="3">
    <source>
        <dbReference type="ARBA" id="ARBA00022692"/>
    </source>
</evidence>
<keyword evidence="9" id="KW-0645">Protease</keyword>
<feature type="transmembrane region" description="Helical" evidence="7">
    <location>
        <begin position="355"/>
        <end position="375"/>
    </location>
</feature>
<dbReference type="SUPFAM" id="SSF144091">
    <property type="entry name" value="Rhomboid-like"/>
    <property type="match status" value="1"/>
</dbReference>
<evidence type="ECO:0000256" key="7">
    <source>
        <dbReference type="SAM" id="Phobius"/>
    </source>
</evidence>
<evidence type="ECO:0000256" key="6">
    <source>
        <dbReference type="ARBA" id="ARBA00023136"/>
    </source>
</evidence>
<feature type="transmembrane region" description="Helical" evidence="7">
    <location>
        <begin position="156"/>
        <end position="182"/>
    </location>
</feature>
<feature type="transmembrane region" description="Helical" evidence="7">
    <location>
        <begin position="242"/>
        <end position="261"/>
    </location>
</feature>
<feature type="transmembrane region" description="Helical" evidence="7">
    <location>
        <begin position="297"/>
        <end position="316"/>
    </location>
</feature>
<comment type="similarity">
    <text evidence="2">Belongs to the peptidase S54 family.</text>
</comment>
<keyword evidence="6 7" id="KW-0472">Membrane</keyword>
<keyword evidence="4" id="KW-0378">Hydrolase</keyword>
<dbReference type="EMBL" id="JACAQA010000003">
    <property type="protein sequence ID" value="NWB84201.1"/>
    <property type="molecule type" value="Genomic_DNA"/>
</dbReference>
<protein>
    <submittedName>
        <fullName evidence="9">Rhomboid family intramembrane serine protease</fullName>
    </submittedName>
</protein>
<comment type="caution">
    <text evidence="9">The sequence shown here is derived from an EMBL/GenBank/DDBJ whole genome shotgun (WGS) entry which is preliminary data.</text>
</comment>
<evidence type="ECO:0000259" key="8">
    <source>
        <dbReference type="Pfam" id="PF01694"/>
    </source>
</evidence>
<evidence type="ECO:0000313" key="10">
    <source>
        <dbReference type="Proteomes" id="UP000522864"/>
    </source>
</evidence>
<accession>A0A7Y7WMZ8</accession>
<evidence type="ECO:0000313" key="9">
    <source>
        <dbReference type="EMBL" id="NWB84201.1"/>
    </source>
</evidence>
<reference evidence="9 10" key="1">
    <citation type="submission" date="2020-04" db="EMBL/GenBank/DDBJ databases">
        <title>Molecular characterization of pseudomonads from Agaricus bisporus reveal novel blotch 2 pathogens in Western Europe.</title>
        <authorList>
            <person name="Taparia T."/>
            <person name="Krijger M."/>
            <person name="Haynes E."/>
            <person name="Elpinstone J.G."/>
            <person name="Noble R."/>
            <person name="Van Der Wolf J."/>
        </authorList>
    </citation>
    <scope>NUCLEOTIDE SEQUENCE [LARGE SCALE GENOMIC DNA]</scope>
    <source>
        <strain evidence="9 10">G9001</strain>
    </source>
</reference>
<dbReference type="InterPro" id="IPR022764">
    <property type="entry name" value="Peptidase_S54_rhomboid_dom"/>
</dbReference>
<comment type="subcellular location">
    <subcellularLocation>
        <location evidence="1">Membrane</location>
        <topology evidence="1">Multi-pass membrane protein</topology>
    </subcellularLocation>
</comment>
<dbReference type="AlphaFoldDB" id="A0A7Y7WMZ8"/>
<evidence type="ECO:0000256" key="2">
    <source>
        <dbReference type="ARBA" id="ARBA00009045"/>
    </source>
</evidence>
<dbReference type="GO" id="GO:0006508">
    <property type="term" value="P:proteolysis"/>
    <property type="evidence" value="ECO:0007669"/>
    <property type="project" value="UniProtKB-KW"/>
</dbReference>
<feature type="domain" description="Peptidase S54 rhomboid" evidence="8">
    <location>
        <begin position="201"/>
        <end position="340"/>
    </location>
</feature>
<dbReference type="InterPro" id="IPR050925">
    <property type="entry name" value="Rhomboid_protease_S54"/>
</dbReference>
<feature type="transmembrane region" description="Helical" evidence="7">
    <location>
        <begin position="322"/>
        <end position="343"/>
    </location>
</feature>
<dbReference type="InterPro" id="IPR035952">
    <property type="entry name" value="Rhomboid-like_sf"/>
</dbReference>
<sequence length="518" mass="57204">MERIEPTMVFTLPPELPDIPGSKLMGTFRARFAVRPKRGQRGAVLRSMLRKGELCITDEEVVLIKSSRRLFRRSTETKRVIPRSQIFDAKTIRKYVYFDIHGPDGIQHVFLIASSRDAAQQILEWLPGHATPAHEAEQIALSSYSERIRTLAPITWATYGLIAINVLVYLAMCAGGVGVMAQNLAMTVKWGTNFGPDTLTGQWWRLLTSVFVHFGLIHLMLNMFTLYQIGRLAERLYGSGRFLMLYLFAGVTGSIASLLWHPMINSAGASGAIFGVFGGLLVFVLKYRHELPKSIAVQQRVSILVLIGYNLLYGFTHPGIDNGAHLGGLLGGVLLGLTLASSLNPTARTKVALESTLFSCALVLAVLIASVYPLARSSETAREEIQFRALVLSLGPTEQKTMKEMAALLRQPTDTPGKRAMIAIAISREVVPQWNKLYTAVDNARLPANSPQIVVKSAMLRYFDDMRKMCRLSSMMIAREPTPDPALLAQVKTLKSDSMEQIAVLQQLAAANKQGGRH</sequence>
<feature type="transmembrane region" description="Helical" evidence="7">
    <location>
        <begin position="202"/>
        <end position="221"/>
    </location>
</feature>
<evidence type="ECO:0000256" key="1">
    <source>
        <dbReference type="ARBA" id="ARBA00004141"/>
    </source>
</evidence>
<dbReference type="GO" id="GO:0004252">
    <property type="term" value="F:serine-type endopeptidase activity"/>
    <property type="evidence" value="ECO:0007669"/>
    <property type="project" value="InterPro"/>
</dbReference>
<dbReference type="Pfam" id="PF01694">
    <property type="entry name" value="Rhomboid"/>
    <property type="match status" value="1"/>
</dbReference>
<dbReference type="PANTHER" id="PTHR43731">
    <property type="entry name" value="RHOMBOID PROTEASE"/>
    <property type="match status" value="1"/>
</dbReference>
<organism evidence="9 10">
    <name type="scientific">Pseudomonas gingeri</name>
    <dbReference type="NCBI Taxonomy" id="117681"/>
    <lineage>
        <taxon>Bacteria</taxon>
        <taxon>Pseudomonadati</taxon>
        <taxon>Pseudomonadota</taxon>
        <taxon>Gammaproteobacteria</taxon>
        <taxon>Pseudomonadales</taxon>
        <taxon>Pseudomonadaceae</taxon>
        <taxon>Pseudomonas</taxon>
    </lineage>
</organism>
<dbReference type="GO" id="GO:0016020">
    <property type="term" value="C:membrane"/>
    <property type="evidence" value="ECO:0007669"/>
    <property type="project" value="UniProtKB-SubCell"/>
</dbReference>
<dbReference type="PANTHER" id="PTHR43731:SF14">
    <property type="entry name" value="PRESENILIN-ASSOCIATED RHOMBOID-LIKE PROTEIN, MITOCHONDRIAL"/>
    <property type="match status" value="1"/>
</dbReference>
<evidence type="ECO:0000256" key="5">
    <source>
        <dbReference type="ARBA" id="ARBA00022989"/>
    </source>
</evidence>
<dbReference type="RefSeq" id="WP_177099136.1">
    <property type="nucleotide sequence ID" value="NZ_JACAQA010000003.1"/>
</dbReference>
<feature type="transmembrane region" description="Helical" evidence="7">
    <location>
        <begin position="267"/>
        <end position="285"/>
    </location>
</feature>
<dbReference type="Proteomes" id="UP000522864">
    <property type="component" value="Unassembled WGS sequence"/>
</dbReference>
<proteinExistence type="inferred from homology"/>
<dbReference type="Gene3D" id="1.20.1540.10">
    <property type="entry name" value="Rhomboid-like"/>
    <property type="match status" value="1"/>
</dbReference>
<gene>
    <name evidence="9" type="ORF">HX830_04835</name>
</gene>
<keyword evidence="5 7" id="KW-1133">Transmembrane helix</keyword>
<keyword evidence="3 7" id="KW-0812">Transmembrane</keyword>